<dbReference type="AlphaFoldDB" id="A0A2K0TG17"/>
<dbReference type="EMBL" id="MTYH01000030">
    <property type="protein sequence ID" value="PNP44481.1"/>
    <property type="molecule type" value="Genomic_DNA"/>
</dbReference>
<feature type="region of interest" description="Disordered" evidence="1">
    <location>
        <begin position="1"/>
        <end position="21"/>
    </location>
</feature>
<reference evidence="2 3" key="1">
    <citation type="submission" date="2017-02" db="EMBL/GenBank/DDBJ databases">
        <title>Genomes of Trichoderma spp. with biocontrol activity.</title>
        <authorList>
            <person name="Gardiner D."/>
            <person name="Kazan K."/>
            <person name="Vos C."/>
            <person name="Harvey P."/>
        </authorList>
    </citation>
    <scope>NUCLEOTIDE SEQUENCE [LARGE SCALE GENOMIC DNA]</scope>
    <source>
        <strain evidence="2 3">A5MH</strain>
    </source>
</reference>
<organism evidence="2 3">
    <name type="scientific">Trichoderma gamsii</name>
    <dbReference type="NCBI Taxonomy" id="398673"/>
    <lineage>
        <taxon>Eukaryota</taxon>
        <taxon>Fungi</taxon>
        <taxon>Dikarya</taxon>
        <taxon>Ascomycota</taxon>
        <taxon>Pezizomycotina</taxon>
        <taxon>Sordariomycetes</taxon>
        <taxon>Hypocreomycetidae</taxon>
        <taxon>Hypocreales</taxon>
        <taxon>Hypocreaceae</taxon>
        <taxon>Trichoderma</taxon>
    </lineage>
</organism>
<dbReference type="Proteomes" id="UP000236546">
    <property type="component" value="Unassembled WGS sequence"/>
</dbReference>
<evidence type="ECO:0000313" key="2">
    <source>
        <dbReference type="EMBL" id="PNP44481.1"/>
    </source>
</evidence>
<evidence type="ECO:0000256" key="1">
    <source>
        <dbReference type="SAM" id="MobiDB-lite"/>
    </source>
</evidence>
<accession>A0A2K0TG17</accession>
<proteinExistence type="predicted"/>
<gene>
    <name evidence="2" type="ORF">TGAMA5MH_03786</name>
</gene>
<name>A0A2K0TG17_9HYPO</name>
<evidence type="ECO:0000313" key="3">
    <source>
        <dbReference type="Proteomes" id="UP000236546"/>
    </source>
</evidence>
<dbReference type="PANTHER" id="PTHR40788">
    <property type="entry name" value="CLR5 DOMAIN-CONTAINING PROTEIN-RELATED"/>
    <property type="match status" value="1"/>
</dbReference>
<dbReference type="PANTHER" id="PTHR40788:SF2">
    <property type="entry name" value="CLR5 DOMAIN-CONTAINING PROTEIN"/>
    <property type="match status" value="1"/>
</dbReference>
<protein>
    <submittedName>
        <fullName evidence="2">Uncharacterized protein</fullName>
    </submittedName>
</protein>
<dbReference type="OrthoDB" id="2922289at2759"/>
<comment type="caution">
    <text evidence="2">The sequence shown here is derived from an EMBL/GenBank/DDBJ whole genome shotgun (WGS) entry which is preliminary data.</text>
</comment>
<sequence>MDSSSIFHNDSQSTEDDTSSTNSFYSNPINFFNAIGRPAPKLPSAVEVRAEAKERATAIFDNYELLNGILIRHESTIQRRWTKKNRQQRINILLKAWPGMTPNHRPDYEAFRRAGSELQIIAKSEKDSFMWPYINQEDLSKTQPLLLLLDARGREIPSSFAAADYEAMHLGIVSEAIERSFLNEYTMILHRVTVAEEYGKLISWDDHPDAFDWMYTQKQFSPGDGLIILEAQNRLMKFLVDCCQHILHDIDKGQLISSTYSIQPEPTLRSRNESCGFESLALMAAEAPYRVPAQLDFGRIESLLAAKTRAAEDHLWALREDPTYFRQHLLDAQEHRQELIKDTYDRPHPTLNPRRIHLFRARVVGNVLAEAYLELEFYSELYQQAQELGSLRRKYESKISQLDDLPREYMVALLTFRHFIVQTVKGHMGQLKQAVVASPPMRSFYVRTPPTDETSSQMCIVSKGVKMTKIQGQLIYLLKTLWEDDRNLFLLRLSCVVDELGRLLLSKPTASNLISNNIASTISNIAIASQCLH</sequence>